<dbReference type="Proteomes" id="UP000324897">
    <property type="component" value="Chromosome 5"/>
</dbReference>
<feature type="non-terminal residue" evidence="5">
    <location>
        <position position="1"/>
    </location>
</feature>
<dbReference type="GO" id="GO:0005794">
    <property type="term" value="C:Golgi apparatus"/>
    <property type="evidence" value="ECO:0007669"/>
    <property type="project" value="TreeGrafter"/>
</dbReference>
<dbReference type="InterPro" id="IPR050748">
    <property type="entry name" value="Glycosyltrans_8_dom-fam"/>
</dbReference>
<sequence>MDSEREPLAGGGLQRRPAAAARGGGAEEPPRGQRAIHPDVEPAPRPRPGMQKLAILAIVVLACLQFLPATHFRDPNDPRRGWIRYDGSRSPTDSLDEIGSVDVFSWTSCLDLRTLAVLTNSTLSSSSDPQNVSFRFLIPEGGNDELPYHKLKVVLPDSNLIVTSQKVIKDKLNVATPEGNFLWSFRKELSPLLIGTTQFSKKRYVYTAGDSIIKGKIEDIARLDLGTYAIAAVEDCSKRFGDYVSIDVLNALQRTAAKSWVSTEPYDKDACLLDFDVLVVEPRRLQKNLAEAIMWWVRAVNVANPRDQIRLAIALTFYDEYLKLPSNWKRANAHSAILNYDGPKNVCSEDGREHEQGAHGDMWQQYLHQKSEAILSA</sequence>
<evidence type="ECO:0000256" key="3">
    <source>
        <dbReference type="ARBA" id="ARBA00022679"/>
    </source>
</evidence>
<keyword evidence="6" id="KW-1185">Reference proteome</keyword>
<gene>
    <name evidence="5" type="ORF">EJB05_04211</name>
</gene>
<keyword evidence="3" id="KW-0808">Transferase</keyword>
<protein>
    <submittedName>
        <fullName evidence="5">Uncharacterized protein</fullName>
    </submittedName>
</protein>
<dbReference type="SUPFAM" id="SSF53448">
    <property type="entry name" value="Nucleotide-diphospho-sugar transferases"/>
    <property type="match status" value="1"/>
</dbReference>
<comment type="caution">
    <text evidence="5">The sequence shown here is derived from an EMBL/GenBank/DDBJ whole genome shotgun (WGS) entry which is preliminary data.</text>
</comment>
<dbReference type="EMBL" id="RWGY01000004">
    <property type="protein sequence ID" value="TVU44755.1"/>
    <property type="molecule type" value="Genomic_DNA"/>
</dbReference>
<proteinExistence type="predicted"/>
<keyword evidence="2" id="KW-0328">Glycosyltransferase</keyword>
<accession>A0A5J9WA34</accession>
<evidence type="ECO:0000256" key="4">
    <source>
        <dbReference type="SAM" id="MobiDB-lite"/>
    </source>
</evidence>
<comment type="pathway">
    <text evidence="1">Glycan metabolism; pectin biosynthesis.</text>
</comment>
<dbReference type="Gene3D" id="3.90.550.10">
    <property type="entry name" value="Spore Coat Polysaccharide Biosynthesis Protein SpsA, Chain A"/>
    <property type="match status" value="1"/>
</dbReference>
<dbReference type="Gramene" id="TVU44755">
    <property type="protein sequence ID" value="TVU44755"/>
    <property type="gene ID" value="EJB05_04211"/>
</dbReference>
<dbReference type="PANTHER" id="PTHR13778">
    <property type="entry name" value="GLYCOSYLTRANSFERASE 8 DOMAIN-CONTAINING PROTEIN"/>
    <property type="match status" value="1"/>
</dbReference>
<dbReference type="PANTHER" id="PTHR13778:SF47">
    <property type="entry name" value="LIPOPOLYSACCHARIDE 1,3-GALACTOSYLTRANSFERASE"/>
    <property type="match status" value="1"/>
</dbReference>
<feature type="compositionally biased region" description="Basic and acidic residues" evidence="4">
    <location>
        <begin position="28"/>
        <end position="44"/>
    </location>
</feature>
<evidence type="ECO:0000256" key="2">
    <source>
        <dbReference type="ARBA" id="ARBA00022676"/>
    </source>
</evidence>
<evidence type="ECO:0000313" key="5">
    <source>
        <dbReference type="EMBL" id="TVU44755.1"/>
    </source>
</evidence>
<dbReference type="InterPro" id="IPR029044">
    <property type="entry name" value="Nucleotide-diphossugar_trans"/>
</dbReference>
<dbReference type="AlphaFoldDB" id="A0A5J9WA34"/>
<feature type="region of interest" description="Disordered" evidence="4">
    <location>
        <begin position="1"/>
        <end position="48"/>
    </location>
</feature>
<organism evidence="5 6">
    <name type="scientific">Eragrostis curvula</name>
    <name type="common">weeping love grass</name>
    <dbReference type="NCBI Taxonomy" id="38414"/>
    <lineage>
        <taxon>Eukaryota</taxon>
        <taxon>Viridiplantae</taxon>
        <taxon>Streptophyta</taxon>
        <taxon>Embryophyta</taxon>
        <taxon>Tracheophyta</taxon>
        <taxon>Spermatophyta</taxon>
        <taxon>Magnoliopsida</taxon>
        <taxon>Liliopsida</taxon>
        <taxon>Poales</taxon>
        <taxon>Poaceae</taxon>
        <taxon>PACMAD clade</taxon>
        <taxon>Chloridoideae</taxon>
        <taxon>Eragrostideae</taxon>
        <taxon>Eragrostidinae</taxon>
        <taxon>Eragrostis</taxon>
    </lineage>
</organism>
<name>A0A5J9WA34_9POAL</name>
<dbReference type="FunFam" id="3.90.550.10:FF:000180">
    <property type="entry name" value="Hexosyltransferase"/>
    <property type="match status" value="1"/>
</dbReference>
<dbReference type="OrthoDB" id="411524at2759"/>
<evidence type="ECO:0000313" key="6">
    <source>
        <dbReference type="Proteomes" id="UP000324897"/>
    </source>
</evidence>
<reference evidence="5 6" key="1">
    <citation type="journal article" date="2019" name="Sci. Rep.">
        <title>A high-quality genome of Eragrostis curvula grass provides insights into Poaceae evolution and supports new strategies to enhance forage quality.</title>
        <authorList>
            <person name="Carballo J."/>
            <person name="Santos B.A.C.M."/>
            <person name="Zappacosta D."/>
            <person name="Garbus I."/>
            <person name="Selva J.P."/>
            <person name="Gallo C.A."/>
            <person name="Diaz A."/>
            <person name="Albertini E."/>
            <person name="Caccamo M."/>
            <person name="Echenique V."/>
        </authorList>
    </citation>
    <scope>NUCLEOTIDE SEQUENCE [LARGE SCALE GENOMIC DNA]</scope>
    <source>
        <strain evidence="6">cv. Victoria</strain>
        <tissue evidence="5">Leaf</tissue>
    </source>
</reference>
<evidence type="ECO:0000256" key="1">
    <source>
        <dbReference type="ARBA" id="ARBA00004877"/>
    </source>
</evidence>
<dbReference type="GO" id="GO:0016757">
    <property type="term" value="F:glycosyltransferase activity"/>
    <property type="evidence" value="ECO:0007669"/>
    <property type="project" value="UniProtKB-KW"/>
</dbReference>